<keyword evidence="2" id="KW-0963">Cytoplasm</keyword>
<sequence length="342" mass="36844">MGFLGAISNTFNWMSGDIAIDLGTANTLIWLKGRGIIINEPSIVARSVHDEKIVAVGQEAKDMVGKTHRDLETIRPLQDGVIADFNMTDGMLQGFIRKINLNRLARPRMVLCVPSGVTAVEQSAVKDSGQRANAREVYLIEEPVAAAIGIGLDISKPIGNIIVDIGGGTTEIAVIALNGVVTKEAIRIAGDEMDEAIILWFRSEHKLEIGLPTGEAIKKSVGSAMRIKPITISVKGRDLVSGIPKTIEVSSDEIRQAMKDPINSIVEAVKYALEKTPPELASDILDRGIIMTGGGSLLKGIDQIIRERTNVPVNVAEEPLLSVVRGTGIVLENVKKYEDVLM</sequence>
<evidence type="ECO:0000256" key="3">
    <source>
        <dbReference type="ARBA" id="ARBA00022741"/>
    </source>
</evidence>
<protein>
    <recommendedName>
        <fullName evidence="8">Cell shape-determining protein MreB</fullName>
    </recommendedName>
</protein>
<evidence type="ECO:0000256" key="5">
    <source>
        <dbReference type="ARBA" id="ARBA00022960"/>
    </source>
</evidence>
<dbReference type="PANTHER" id="PTHR42749:SF1">
    <property type="entry name" value="CELL SHAPE-DETERMINING PROTEIN MREB"/>
    <property type="match status" value="1"/>
</dbReference>
<keyword evidence="4" id="KW-0067">ATP-binding</keyword>
<dbReference type="InterPro" id="IPR004753">
    <property type="entry name" value="MreB"/>
</dbReference>
<evidence type="ECO:0000313" key="7">
    <source>
        <dbReference type="EMBL" id="SUZ91101.1"/>
    </source>
</evidence>
<accession>A0A381RI67</accession>
<proteinExistence type="inferred from homology"/>
<dbReference type="PRINTS" id="PR01652">
    <property type="entry name" value="SHAPEPROTEIN"/>
</dbReference>
<dbReference type="GO" id="GO:0005524">
    <property type="term" value="F:ATP binding"/>
    <property type="evidence" value="ECO:0007669"/>
    <property type="project" value="UniProtKB-KW"/>
</dbReference>
<comment type="subcellular location">
    <subcellularLocation>
        <location evidence="1">Cytoplasm</location>
    </subcellularLocation>
</comment>
<keyword evidence="3" id="KW-0547">Nucleotide-binding</keyword>
<dbReference type="NCBIfam" id="TIGR00904">
    <property type="entry name" value="mreB"/>
    <property type="match status" value="1"/>
</dbReference>
<dbReference type="GO" id="GO:0005737">
    <property type="term" value="C:cytoplasm"/>
    <property type="evidence" value="ECO:0007669"/>
    <property type="project" value="UniProtKB-SubCell"/>
</dbReference>
<gene>
    <name evidence="7" type="ORF">METZ01_LOCUS43955</name>
</gene>
<reference evidence="7" key="1">
    <citation type="submission" date="2018-05" db="EMBL/GenBank/DDBJ databases">
        <authorList>
            <person name="Lanie J.A."/>
            <person name="Ng W.-L."/>
            <person name="Kazmierczak K.M."/>
            <person name="Andrzejewski T.M."/>
            <person name="Davidsen T.M."/>
            <person name="Wayne K.J."/>
            <person name="Tettelin H."/>
            <person name="Glass J.I."/>
            <person name="Rusch D."/>
            <person name="Podicherti R."/>
            <person name="Tsui H.-C.T."/>
            <person name="Winkler M.E."/>
        </authorList>
    </citation>
    <scope>NUCLEOTIDE SEQUENCE</scope>
</reference>
<keyword evidence="5" id="KW-0133">Cell shape</keyword>
<dbReference type="NCBIfam" id="NF010539">
    <property type="entry name" value="PRK13927.1"/>
    <property type="match status" value="1"/>
</dbReference>
<dbReference type="SUPFAM" id="SSF53067">
    <property type="entry name" value="Actin-like ATPase domain"/>
    <property type="match status" value="2"/>
</dbReference>
<organism evidence="7">
    <name type="scientific">marine metagenome</name>
    <dbReference type="NCBI Taxonomy" id="408172"/>
    <lineage>
        <taxon>unclassified sequences</taxon>
        <taxon>metagenomes</taxon>
        <taxon>ecological metagenomes</taxon>
    </lineage>
</organism>
<dbReference type="InterPro" id="IPR056546">
    <property type="entry name" value="MreB_MamK-like"/>
</dbReference>
<evidence type="ECO:0000256" key="1">
    <source>
        <dbReference type="ARBA" id="ARBA00004496"/>
    </source>
</evidence>
<dbReference type="Gene3D" id="3.30.420.40">
    <property type="match status" value="3"/>
</dbReference>
<dbReference type="CDD" id="cd10225">
    <property type="entry name" value="ASKHA_NBD_MreB-like"/>
    <property type="match status" value="1"/>
</dbReference>
<name>A0A381RI67_9ZZZZ</name>
<evidence type="ECO:0008006" key="8">
    <source>
        <dbReference type="Google" id="ProtNLM"/>
    </source>
</evidence>
<dbReference type="HAMAP" id="MF_02207">
    <property type="entry name" value="MreB"/>
    <property type="match status" value="1"/>
</dbReference>
<dbReference type="AlphaFoldDB" id="A0A381RI67"/>
<dbReference type="Pfam" id="PF06723">
    <property type="entry name" value="MreB_Mbl"/>
    <property type="match status" value="1"/>
</dbReference>
<dbReference type="GO" id="GO:0008360">
    <property type="term" value="P:regulation of cell shape"/>
    <property type="evidence" value="ECO:0007669"/>
    <property type="project" value="UniProtKB-KW"/>
</dbReference>
<evidence type="ECO:0000256" key="4">
    <source>
        <dbReference type="ARBA" id="ARBA00022840"/>
    </source>
</evidence>
<dbReference type="EMBL" id="UINC01001948">
    <property type="protein sequence ID" value="SUZ91101.1"/>
    <property type="molecule type" value="Genomic_DNA"/>
</dbReference>
<evidence type="ECO:0000256" key="2">
    <source>
        <dbReference type="ARBA" id="ARBA00022490"/>
    </source>
</evidence>
<evidence type="ECO:0000256" key="6">
    <source>
        <dbReference type="ARBA" id="ARBA00023458"/>
    </source>
</evidence>
<dbReference type="InterPro" id="IPR043129">
    <property type="entry name" value="ATPase_NBD"/>
</dbReference>
<dbReference type="PANTHER" id="PTHR42749">
    <property type="entry name" value="CELL SHAPE-DETERMINING PROTEIN MREB"/>
    <property type="match status" value="1"/>
</dbReference>
<comment type="similarity">
    <text evidence="6">Belongs to the FtsA/MreB family.</text>
</comment>
<dbReference type="GO" id="GO:0000902">
    <property type="term" value="P:cell morphogenesis"/>
    <property type="evidence" value="ECO:0007669"/>
    <property type="project" value="InterPro"/>
</dbReference>